<dbReference type="AlphaFoldDB" id="A0A1I5P481"/>
<dbReference type="RefSeq" id="WP_092528806.1">
    <property type="nucleotide sequence ID" value="NZ_FOWW01000002.1"/>
</dbReference>
<organism evidence="1 2">
    <name type="scientific">Amycolatopsis arida</name>
    <dbReference type="NCBI Taxonomy" id="587909"/>
    <lineage>
        <taxon>Bacteria</taxon>
        <taxon>Bacillati</taxon>
        <taxon>Actinomycetota</taxon>
        <taxon>Actinomycetes</taxon>
        <taxon>Pseudonocardiales</taxon>
        <taxon>Pseudonocardiaceae</taxon>
        <taxon>Amycolatopsis</taxon>
    </lineage>
</organism>
<protein>
    <submittedName>
        <fullName evidence="1">Uncharacterized protein</fullName>
    </submittedName>
</protein>
<sequence>MSTTLQQVAAPVPSGRGLAILRAVAAGRVRIAGGGETRLLVDGIACSDQFTAHLLLRDGLIEPAPPEGAGSTAPAQLTAAGRAVLAAAHPAA</sequence>
<dbReference type="Proteomes" id="UP000198727">
    <property type="component" value="Unassembled WGS sequence"/>
</dbReference>
<reference evidence="2" key="1">
    <citation type="submission" date="2016-10" db="EMBL/GenBank/DDBJ databases">
        <authorList>
            <person name="Varghese N."/>
            <person name="Submissions S."/>
        </authorList>
    </citation>
    <scope>NUCLEOTIDE SEQUENCE [LARGE SCALE GENOMIC DNA]</scope>
    <source>
        <strain evidence="2">CGMCC 4.5579</strain>
    </source>
</reference>
<dbReference type="EMBL" id="FOWW01000002">
    <property type="protein sequence ID" value="SFP28869.1"/>
    <property type="molecule type" value="Genomic_DNA"/>
</dbReference>
<accession>A0A1I5P481</accession>
<dbReference type="OrthoDB" id="3700530at2"/>
<evidence type="ECO:0000313" key="1">
    <source>
        <dbReference type="EMBL" id="SFP28869.1"/>
    </source>
</evidence>
<evidence type="ECO:0000313" key="2">
    <source>
        <dbReference type="Proteomes" id="UP000198727"/>
    </source>
</evidence>
<gene>
    <name evidence="1" type="ORF">SAMN05421810_102143</name>
</gene>
<keyword evidence="2" id="KW-1185">Reference proteome</keyword>
<name>A0A1I5P481_9PSEU</name>
<proteinExistence type="predicted"/>